<dbReference type="RefSeq" id="WP_024006256.1">
    <property type="nucleotide sequence ID" value="NZ_KI650980.1"/>
</dbReference>
<dbReference type="InterPro" id="IPR036397">
    <property type="entry name" value="RNaseH_sf"/>
</dbReference>
<dbReference type="FunFam" id="3.30.420.10:FF:000045">
    <property type="entry name" value="3'-5' exonuclease DinG"/>
    <property type="match status" value="1"/>
</dbReference>
<dbReference type="EMBL" id="AYXT01000010">
    <property type="protein sequence ID" value="ETF02313.1"/>
    <property type="molecule type" value="Genomic_DNA"/>
</dbReference>
<dbReference type="GO" id="GO:0005829">
    <property type="term" value="C:cytosol"/>
    <property type="evidence" value="ECO:0007669"/>
    <property type="project" value="TreeGrafter"/>
</dbReference>
<dbReference type="NCBIfam" id="TIGR00573">
    <property type="entry name" value="dnaq"/>
    <property type="match status" value="1"/>
</dbReference>
<gene>
    <name evidence="6" type="ORF">W822_16570</name>
</gene>
<dbReference type="GO" id="GO:0008408">
    <property type="term" value="F:3'-5' exonuclease activity"/>
    <property type="evidence" value="ECO:0007669"/>
    <property type="project" value="TreeGrafter"/>
</dbReference>
<dbReference type="InterPro" id="IPR012337">
    <property type="entry name" value="RNaseH-like_sf"/>
</dbReference>
<feature type="domain" description="GIY-YIG" evidence="5">
    <location>
        <begin position="210"/>
        <end position="288"/>
    </location>
</feature>
<name>V8QSJ8_9BURK</name>
<comment type="subunit">
    <text evidence="3">DNA polymerase III contains a core (composed of alpha, epsilon and theta chains) that associates with a tau subunit. This core dimerizes to form the POLIII' complex. PolIII' associates with the gamma complex (composed of gamma, delta, delta', psi and chi chains) and with the beta chain to form the complete DNA polymerase III complex.</text>
</comment>
<reference evidence="6 7" key="1">
    <citation type="journal article" date="2014" name="Genome Announc.">
        <title>Draft Genome Sequence of Advenella kashmirensis Strain W13003, a Polycyclic Aromatic Hydrocarbon-Degrading Bacterium.</title>
        <authorList>
            <person name="Wang X."/>
            <person name="Jin D."/>
            <person name="Zhou L."/>
            <person name="Wu L."/>
            <person name="An W."/>
            <person name="Zhao L."/>
        </authorList>
    </citation>
    <scope>NUCLEOTIDE SEQUENCE [LARGE SCALE GENOMIC DNA]</scope>
    <source>
        <strain evidence="6 7">W13003</strain>
    </source>
</reference>
<keyword evidence="7" id="KW-1185">Reference proteome</keyword>
<evidence type="ECO:0000313" key="6">
    <source>
        <dbReference type="EMBL" id="ETF02313.1"/>
    </source>
</evidence>
<dbReference type="InterPro" id="IPR013520">
    <property type="entry name" value="Ribonucl_H"/>
</dbReference>
<dbReference type="STRING" id="1424334.W822_16570"/>
<dbReference type="SMART" id="SM00465">
    <property type="entry name" value="GIYc"/>
    <property type="match status" value="1"/>
</dbReference>
<evidence type="ECO:0000256" key="3">
    <source>
        <dbReference type="ARBA" id="ARBA00026073"/>
    </source>
</evidence>
<comment type="catalytic activity">
    <reaction evidence="4">
        <text>DNA(n) + a 2'-deoxyribonucleoside 5'-triphosphate = DNA(n+1) + diphosphate</text>
        <dbReference type="Rhea" id="RHEA:22508"/>
        <dbReference type="Rhea" id="RHEA-COMP:17339"/>
        <dbReference type="Rhea" id="RHEA-COMP:17340"/>
        <dbReference type="ChEBI" id="CHEBI:33019"/>
        <dbReference type="ChEBI" id="CHEBI:61560"/>
        <dbReference type="ChEBI" id="CHEBI:173112"/>
        <dbReference type="EC" id="2.7.7.7"/>
    </reaction>
</comment>
<dbReference type="PANTHER" id="PTHR30231:SF37">
    <property type="entry name" value="EXODEOXYRIBONUCLEASE 10"/>
    <property type="match status" value="1"/>
</dbReference>
<dbReference type="eggNOG" id="COG0847">
    <property type="taxonomic scope" value="Bacteria"/>
</dbReference>
<dbReference type="InterPro" id="IPR035901">
    <property type="entry name" value="GIY-YIG_endonuc_sf"/>
</dbReference>
<comment type="function">
    <text evidence="2">DNA polymerase III is a complex, multichain enzyme responsible for most of the replicative synthesis in bacteria. The epsilon subunit contain the editing function and is a proofreading 3'-5' exonuclease.</text>
</comment>
<dbReference type="InterPro" id="IPR047296">
    <property type="entry name" value="GIY-YIG_UvrC_Cho"/>
</dbReference>
<dbReference type="OrthoDB" id="9804290at2"/>
<dbReference type="Gene3D" id="3.30.420.10">
    <property type="entry name" value="Ribonuclease H-like superfamily/Ribonuclease H"/>
    <property type="match status" value="1"/>
</dbReference>
<dbReference type="SUPFAM" id="SSF53098">
    <property type="entry name" value="Ribonuclease H-like"/>
    <property type="match status" value="1"/>
</dbReference>
<protein>
    <recommendedName>
        <fullName evidence="1">DNA-directed DNA polymerase</fullName>
        <ecNumber evidence="1">2.7.7.7</ecNumber>
    </recommendedName>
</protein>
<evidence type="ECO:0000256" key="2">
    <source>
        <dbReference type="ARBA" id="ARBA00025483"/>
    </source>
</evidence>
<dbReference type="InterPro" id="IPR006054">
    <property type="entry name" value="DnaQ"/>
</dbReference>
<evidence type="ECO:0000259" key="5">
    <source>
        <dbReference type="PROSITE" id="PS50164"/>
    </source>
</evidence>
<accession>V8QSJ8</accession>
<dbReference type="EC" id="2.7.7.7" evidence="1"/>
<evidence type="ECO:0000256" key="4">
    <source>
        <dbReference type="ARBA" id="ARBA00049244"/>
    </source>
</evidence>
<dbReference type="PANTHER" id="PTHR30231">
    <property type="entry name" value="DNA POLYMERASE III SUBUNIT EPSILON"/>
    <property type="match status" value="1"/>
</dbReference>
<dbReference type="Gene3D" id="3.40.1440.10">
    <property type="entry name" value="GIY-YIG endonuclease"/>
    <property type="match status" value="1"/>
</dbReference>
<dbReference type="GO" id="GO:0045004">
    <property type="term" value="P:DNA replication proofreading"/>
    <property type="evidence" value="ECO:0007669"/>
    <property type="project" value="TreeGrafter"/>
</dbReference>
<dbReference type="CDD" id="cd10434">
    <property type="entry name" value="GIY-YIG_UvrC_Cho"/>
    <property type="match status" value="1"/>
</dbReference>
<dbReference type="GO" id="GO:0003677">
    <property type="term" value="F:DNA binding"/>
    <property type="evidence" value="ECO:0007669"/>
    <property type="project" value="InterPro"/>
</dbReference>
<dbReference type="HOGENOM" id="CLU_030720_0_0_4"/>
<dbReference type="GO" id="GO:0003887">
    <property type="term" value="F:DNA-directed DNA polymerase activity"/>
    <property type="evidence" value="ECO:0007669"/>
    <property type="project" value="UniProtKB-EC"/>
</dbReference>
<dbReference type="CDD" id="cd06127">
    <property type="entry name" value="DEDDh"/>
    <property type="match status" value="1"/>
</dbReference>
<organism evidence="6 7">
    <name type="scientific">Advenella kashmirensis W13003</name>
    <dbReference type="NCBI Taxonomy" id="1424334"/>
    <lineage>
        <taxon>Bacteria</taxon>
        <taxon>Pseudomonadati</taxon>
        <taxon>Pseudomonadota</taxon>
        <taxon>Betaproteobacteria</taxon>
        <taxon>Burkholderiales</taxon>
        <taxon>Alcaligenaceae</taxon>
    </lineage>
</organism>
<dbReference type="SUPFAM" id="SSF82771">
    <property type="entry name" value="GIY-YIG endonuclease"/>
    <property type="match status" value="1"/>
</dbReference>
<dbReference type="AlphaFoldDB" id="V8QSJ8"/>
<evidence type="ECO:0000313" key="7">
    <source>
        <dbReference type="Proteomes" id="UP000018733"/>
    </source>
</evidence>
<dbReference type="GO" id="GO:0006289">
    <property type="term" value="P:nucleotide-excision repair"/>
    <property type="evidence" value="ECO:0007669"/>
    <property type="project" value="InterPro"/>
</dbReference>
<sequence length="472" mass="52940">MSSQHLPQSVHPVDKPFAFVDVETTGGSATTDSLTEIAIIRFDGQTIHTWQSLINPGCRIPGYIERLTGITNSMVVDAPTFADVAAHVQQLLEGHLFVAHNARFDYGFVKNAFKRAGQDFRAHMLCTVKLSRRLYPQYPRHGLDQLIARHGLHMKDRHRAYDDAHALLQFWQLVCAEHDPAVLQKTVRELVARPSLPAHIDPALIDALPNSFGVYVFYGENELPIYIGKSNRLRQRVLSHFASDHTAPKEMKISMQIRRIEHICCAGEVDALLTESRLIKERMPTLNRQLRRQKDVFTWQLVQQSPGLWVPVLLGGNDIAIGQGQYLYGLFSSARDAREVLSAIIKSEKLCKATLGLEKVRAGSSCFARQLKCCEGACVGQESAIAHSARLMSALTSLKLRDWPFEGAALLREGSLVHVIHHWCYLGTARDEQELEELLSDGKGDFSRDTYRILVKHRDKLVGVKEATLALA</sequence>
<dbReference type="InterPro" id="IPR000305">
    <property type="entry name" value="GIY-YIG_endonuc"/>
</dbReference>
<evidence type="ECO:0000256" key="1">
    <source>
        <dbReference type="ARBA" id="ARBA00012417"/>
    </source>
</evidence>
<proteinExistence type="predicted"/>
<dbReference type="PROSITE" id="PS50164">
    <property type="entry name" value="GIY_YIG"/>
    <property type="match status" value="1"/>
</dbReference>
<dbReference type="Pfam" id="PF00929">
    <property type="entry name" value="RNase_T"/>
    <property type="match status" value="1"/>
</dbReference>
<dbReference type="Proteomes" id="UP000018733">
    <property type="component" value="Unassembled WGS sequence"/>
</dbReference>
<comment type="caution">
    <text evidence="6">The sequence shown here is derived from an EMBL/GenBank/DDBJ whole genome shotgun (WGS) entry which is preliminary data.</text>
</comment>
<dbReference type="PATRIC" id="fig|1424334.3.peg.3328"/>
<dbReference type="SMART" id="SM00479">
    <property type="entry name" value="EXOIII"/>
    <property type="match status" value="1"/>
</dbReference>